<feature type="compositionally biased region" description="Basic residues" evidence="1">
    <location>
        <begin position="76"/>
        <end position="85"/>
    </location>
</feature>
<comment type="caution">
    <text evidence="2">The sequence shown here is derived from an EMBL/GenBank/DDBJ whole genome shotgun (WGS) entry which is preliminary data.</text>
</comment>
<sequence length="99" mass="10606">MKSAAPPREKSSDSSRKRMKLSLTEDPSESVDGASTGAEGNLEEIFEEARISVPDPVSAPPTQGDLPSGTPLSKSSWRHKSRATKQSHSEKKKGVEGTQ</sequence>
<feature type="region of interest" description="Disordered" evidence="1">
    <location>
        <begin position="1"/>
        <end position="99"/>
    </location>
</feature>
<evidence type="ECO:0000256" key="1">
    <source>
        <dbReference type="SAM" id="MobiDB-lite"/>
    </source>
</evidence>
<protein>
    <submittedName>
        <fullName evidence="2">Uncharacterized protein</fullName>
    </submittedName>
</protein>
<dbReference type="Proteomes" id="UP001141806">
    <property type="component" value="Unassembled WGS sequence"/>
</dbReference>
<gene>
    <name evidence="2" type="ORF">NE237_024524</name>
</gene>
<keyword evidence="3" id="KW-1185">Reference proteome</keyword>
<accession>A0A9Q0H351</accession>
<feature type="compositionally biased region" description="Basic and acidic residues" evidence="1">
    <location>
        <begin position="87"/>
        <end position="99"/>
    </location>
</feature>
<dbReference type="AlphaFoldDB" id="A0A9Q0H351"/>
<evidence type="ECO:0000313" key="2">
    <source>
        <dbReference type="EMBL" id="KAJ4957413.1"/>
    </source>
</evidence>
<reference evidence="2" key="1">
    <citation type="journal article" date="2023" name="Plant J.">
        <title>The genome of the king protea, Protea cynaroides.</title>
        <authorList>
            <person name="Chang J."/>
            <person name="Duong T.A."/>
            <person name="Schoeman C."/>
            <person name="Ma X."/>
            <person name="Roodt D."/>
            <person name="Barker N."/>
            <person name="Li Z."/>
            <person name="Van de Peer Y."/>
            <person name="Mizrachi E."/>
        </authorList>
    </citation>
    <scope>NUCLEOTIDE SEQUENCE</scope>
    <source>
        <tissue evidence="2">Young leaves</tissue>
    </source>
</reference>
<organism evidence="2 3">
    <name type="scientific">Protea cynaroides</name>
    <dbReference type="NCBI Taxonomy" id="273540"/>
    <lineage>
        <taxon>Eukaryota</taxon>
        <taxon>Viridiplantae</taxon>
        <taxon>Streptophyta</taxon>
        <taxon>Embryophyta</taxon>
        <taxon>Tracheophyta</taxon>
        <taxon>Spermatophyta</taxon>
        <taxon>Magnoliopsida</taxon>
        <taxon>Proteales</taxon>
        <taxon>Proteaceae</taxon>
        <taxon>Protea</taxon>
    </lineage>
</organism>
<proteinExistence type="predicted"/>
<name>A0A9Q0H351_9MAGN</name>
<feature type="compositionally biased region" description="Basic and acidic residues" evidence="1">
    <location>
        <begin position="7"/>
        <end position="16"/>
    </location>
</feature>
<evidence type="ECO:0000313" key="3">
    <source>
        <dbReference type="Proteomes" id="UP001141806"/>
    </source>
</evidence>
<dbReference type="EMBL" id="JAMYWD010000010">
    <property type="protein sequence ID" value="KAJ4957413.1"/>
    <property type="molecule type" value="Genomic_DNA"/>
</dbReference>